<dbReference type="EMBL" id="CAMGYJ010000009">
    <property type="protein sequence ID" value="CAI0472300.1"/>
    <property type="molecule type" value="Genomic_DNA"/>
</dbReference>
<dbReference type="Proteomes" id="UP001154282">
    <property type="component" value="Unassembled WGS sequence"/>
</dbReference>
<organism evidence="1 2">
    <name type="scientific">Linum tenue</name>
    <dbReference type="NCBI Taxonomy" id="586396"/>
    <lineage>
        <taxon>Eukaryota</taxon>
        <taxon>Viridiplantae</taxon>
        <taxon>Streptophyta</taxon>
        <taxon>Embryophyta</taxon>
        <taxon>Tracheophyta</taxon>
        <taxon>Spermatophyta</taxon>
        <taxon>Magnoliopsida</taxon>
        <taxon>eudicotyledons</taxon>
        <taxon>Gunneridae</taxon>
        <taxon>Pentapetalae</taxon>
        <taxon>rosids</taxon>
        <taxon>fabids</taxon>
        <taxon>Malpighiales</taxon>
        <taxon>Linaceae</taxon>
        <taxon>Linum</taxon>
    </lineage>
</organism>
<keyword evidence="2" id="KW-1185">Reference proteome</keyword>
<accession>A0AAV0PMZ2</accession>
<comment type="caution">
    <text evidence="1">The sequence shown here is derived from an EMBL/GenBank/DDBJ whole genome shotgun (WGS) entry which is preliminary data.</text>
</comment>
<name>A0AAV0PMZ2_9ROSI</name>
<proteinExistence type="predicted"/>
<evidence type="ECO:0000313" key="1">
    <source>
        <dbReference type="EMBL" id="CAI0472300.1"/>
    </source>
</evidence>
<reference evidence="1" key="1">
    <citation type="submission" date="2022-08" db="EMBL/GenBank/DDBJ databases">
        <authorList>
            <person name="Gutierrez-Valencia J."/>
        </authorList>
    </citation>
    <scope>NUCLEOTIDE SEQUENCE</scope>
</reference>
<evidence type="ECO:0000313" key="2">
    <source>
        <dbReference type="Proteomes" id="UP001154282"/>
    </source>
</evidence>
<sequence>MNPLKLLRMTRHCKNTFLAETKFILSLFQQFKKLWIIQVIQLHNKPSCFPTFGCSHGKLPFLHIVGRQFPSIFVFFVELRNAFQPLPSSGSHHQETPLQFSCEKLEHHQASEAFILVKHGG</sequence>
<dbReference type="AlphaFoldDB" id="A0AAV0PMZ2"/>
<gene>
    <name evidence="1" type="ORF">LITE_LOCUS39215</name>
</gene>
<protein>
    <submittedName>
        <fullName evidence="1">Uncharacterized protein</fullName>
    </submittedName>
</protein>